<geneLocation type="chloroplast" evidence="1"/>
<sequence>MNIAYQRLCQMPEAWPELIELADQFQPPSTRNRSYQEIKKIDSRERSWYKSNRADGIIGFLFPNHYERNEDGYPRVKARRASVSRLELVGEQRGCRNAVLGELGQHFLPYGFTLKEIDLESCHTQILVDLGIGWHERTAGQRRQFVETHHWEFGCRISRRV</sequence>
<keyword evidence="1" id="KW-0934">Plastid</keyword>
<dbReference type="RefSeq" id="YP_636464.1">
    <property type="nucleotide sequence ID" value="NC_008116.1"/>
</dbReference>
<accession>Q32RR2</accession>
<organism evidence="1">
    <name type="scientific">Staurastrum punctulatum</name>
    <name type="common">Green alga</name>
    <name type="synonym">Cosmoastrum punctulatum</name>
    <dbReference type="NCBI Taxonomy" id="102822"/>
    <lineage>
        <taxon>Eukaryota</taxon>
        <taxon>Viridiplantae</taxon>
        <taxon>Streptophyta</taxon>
        <taxon>Zygnematophyceae</taxon>
        <taxon>Zygnematophycidae</taxon>
        <taxon>Desmidiales</taxon>
        <taxon>Desmidiaceae</taxon>
        <taxon>Staurastrum</taxon>
    </lineage>
</organism>
<evidence type="ECO:0000313" key="1">
    <source>
        <dbReference type="EMBL" id="AAX45777.1"/>
    </source>
</evidence>
<reference evidence="1" key="1">
    <citation type="journal article" date="2002" name="J. Phycol.">
        <title>Phylogenetic relationships among streptophytes as inferred from chloroplast small and large subunit rRNA gene sequences.</title>
        <authorList>
            <person name="Turmel M."/>
            <person name="Ehara M."/>
            <person name="Otis C."/>
            <person name="Lemieux C."/>
        </authorList>
    </citation>
    <scope>NUCLEOTIDE SEQUENCE</scope>
</reference>
<dbReference type="AlphaFoldDB" id="Q32RR2"/>
<protein>
    <submittedName>
        <fullName evidence="1">Uncharacterized protein orf161</fullName>
    </submittedName>
</protein>
<dbReference type="EMBL" id="AY958085">
    <property type="protein sequence ID" value="AAX45777.1"/>
    <property type="molecule type" value="Genomic_DNA"/>
</dbReference>
<dbReference type="GeneID" id="4108583"/>
<reference evidence="1" key="2">
    <citation type="journal article" date="2005" name="BMC Biol.">
        <title>The complete chloroplast DNA sequences of the charophycean green algae Staurastrum and Zygnema reveal that the chloroplast genome underwent extensive changes during the evolution of the Zygnematales.</title>
        <authorList>
            <person name="Turmel M."/>
            <person name="Otis C."/>
            <person name="Lemieux C."/>
        </authorList>
    </citation>
    <scope>NUCLEOTIDE SEQUENCE</scope>
</reference>
<name>Q32RR2_STAPU</name>
<proteinExistence type="predicted"/>
<keyword evidence="1" id="KW-0150">Chloroplast</keyword>
<gene>
    <name evidence="1" type="primary">orf161</name>
</gene>